<evidence type="ECO:0008006" key="5">
    <source>
        <dbReference type="Google" id="ProtNLM"/>
    </source>
</evidence>
<feature type="domain" description="FIST C-domain" evidence="2">
    <location>
        <begin position="251"/>
        <end position="386"/>
    </location>
</feature>
<name>A0A0K1PDL8_9BACT</name>
<dbReference type="SMART" id="SM01204">
    <property type="entry name" value="FIST_C"/>
    <property type="match status" value="1"/>
</dbReference>
<evidence type="ECO:0000313" key="3">
    <source>
        <dbReference type="EMBL" id="AKU91615.1"/>
    </source>
</evidence>
<dbReference type="PATRIC" id="fig|1391653.3.peg.2093"/>
<dbReference type="Pfam" id="PF08495">
    <property type="entry name" value="FIST"/>
    <property type="match status" value="1"/>
</dbReference>
<dbReference type="InterPro" id="IPR013702">
    <property type="entry name" value="FIST_domain_N"/>
</dbReference>
<sequence>MKRARPTGALLHHPREKMAQVSLHRARTTIVDAEAAAEDLLQQLGSAQPKLVVFFSDRDRDQVALNRAIRKRLAAGVRVVGATSAGEVDNEGFHTGSVVLSALSGDFEVGIGLGAGLSHDAVEAGARAVSHACDELGIRPHQLDSRRHVGLVIDDGFRYKKEELLLGVLDRNQSLILVGGGASDSNDSRQSAILHVDGEVATDAAIVALIQTDAPWAALRSHWYQPTGDTVRITKVDDTATRILEIDGKPAAKRYADILGVTPDDLEFGKPNGFAARPLAMKVGREHFIRAPWKVMDDGSILCANLLQEDSDLELMRMSDIVESTRRFFEEEVPQRVKSPQAALLFHCAGRAWFAESMGKTPALAKTFASAPPAVGLHCHFEIFSGFHINTTLTALVFGAND</sequence>
<evidence type="ECO:0000313" key="4">
    <source>
        <dbReference type="Proteomes" id="UP000055590"/>
    </source>
</evidence>
<dbReference type="KEGG" id="vin:AKJ08_2002"/>
<gene>
    <name evidence="3" type="ORF">AKJ08_2002</name>
</gene>
<dbReference type="PANTHER" id="PTHR40252">
    <property type="entry name" value="BLR0328 PROTEIN"/>
    <property type="match status" value="1"/>
</dbReference>
<dbReference type="InterPro" id="IPR019494">
    <property type="entry name" value="FIST_C"/>
</dbReference>
<proteinExistence type="predicted"/>
<dbReference type="EMBL" id="CP012332">
    <property type="protein sequence ID" value="AKU91615.1"/>
    <property type="molecule type" value="Genomic_DNA"/>
</dbReference>
<dbReference type="Proteomes" id="UP000055590">
    <property type="component" value="Chromosome"/>
</dbReference>
<dbReference type="PANTHER" id="PTHR40252:SF2">
    <property type="entry name" value="BLR0328 PROTEIN"/>
    <property type="match status" value="1"/>
</dbReference>
<keyword evidence="4" id="KW-1185">Reference proteome</keyword>
<accession>A0A0K1PDL8</accession>
<evidence type="ECO:0000259" key="2">
    <source>
        <dbReference type="SMART" id="SM01204"/>
    </source>
</evidence>
<evidence type="ECO:0000259" key="1">
    <source>
        <dbReference type="SMART" id="SM00897"/>
    </source>
</evidence>
<protein>
    <recommendedName>
        <fullName evidence="5">FIST domain protein</fullName>
    </recommendedName>
</protein>
<dbReference type="AlphaFoldDB" id="A0A0K1PDL8"/>
<feature type="domain" description="FIST" evidence="1">
    <location>
        <begin position="48"/>
        <end position="250"/>
    </location>
</feature>
<dbReference type="STRING" id="1391653.AKJ08_2002"/>
<organism evidence="3 4">
    <name type="scientific">Vulgatibacter incomptus</name>
    <dbReference type="NCBI Taxonomy" id="1391653"/>
    <lineage>
        <taxon>Bacteria</taxon>
        <taxon>Pseudomonadati</taxon>
        <taxon>Myxococcota</taxon>
        <taxon>Myxococcia</taxon>
        <taxon>Myxococcales</taxon>
        <taxon>Cystobacterineae</taxon>
        <taxon>Vulgatibacteraceae</taxon>
        <taxon>Vulgatibacter</taxon>
    </lineage>
</organism>
<dbReference type="Pfam" id="PF10442">
    <property type="entry name" value="FIST_C"/>
    <property type="match status" value="1"/>
</dbReference>
<dbReference type="SMART" id="SM00897">
    <property type="entry name" value="FIST"/>
    <property type="match status" value="1"/>
</dbReference>
<reference evidence="3 4" key="1">
    <citation type="submission" date="2015-08" db="EMBL/GenBank/DDBJ databases">
        <authorList>
            <person name="Babu N.S."/>
            <person name="Beckwith C.J."/>
            <person name="Beseler K.G."/>
            <person name="Brison A."/>
            <person name="Carone J.V."/>
            <person name="Caskin T.P."/>
            <person name="Diamond M."/>
            <person name="Durham M.E."/>
            <person name="Foxe J.M."/>
            <person name="Go M."/>
            <person name="Henderson B.A."/>
            <person name="Jones I.B."/>
            <person name="McGettigan J.A."/>
            <person name="Micheletti S.J."/>
            <person name="Nasrallah M.E."/>
            <person name="Ortiz D."/>
            <person name="Piller C.R."/>
            <person name="Privatt S.R."/>
            <person name="Schneider S.L."/>
            <person name="Sharp S."/>
            <person name="Smith T.C."/>
            <person name="Stanton J.D."/>
            <person name="Ullery H.E."/>
            <person name="Wilson R.J."/>
            <person name="Serrano M.G."/>
            <person name="Buck G."/>
            <person name="Lee V."/>
            <person name="Wang Y."/>
            <person name="Carvalho R."/>
            <person name="Voegtly L."/>
            <person name="Shi R."/>
            <person name="Duckworth R."/>
            <person name="Johnson A."/>
            <person name="Loviza R."/>
            <person name="Walstead R."/>
            <person name="Shah Z."/>
            <person name="Kiflezghi M."/>
            <person name="Wade K."/>
            <person name="Ball S.L."/>
            <person name="Bradley K.W."/>
            <person name="Asai D.J."/>
            <person name="Bowman C.A."/>
            <person name="Russell D.A."/>
            <person name="Pope W.H."/>
            <person name="Jacobs-Sera D."/>
            <person name="Hendrix R.W."/>
            <person name="Hatfull G.F."/>
        </authorList>
    </citation>
    <scope>NUCLEOTIDE SEQUENCE [LARGE SCALE GENOMIC DNA]</scope>
    <source>
        <strain evidence="3 4">DSM 27710</strain>
    </source>
</reference>